<reference evidence="2 3" key="2">
    <citation type="submission" date="2018-11" db="EMBL/GenBank/DDBJ databases">
        <authorList>
            <consortium name="Pathogen Informatics"/>
        </authorList>
    </citation>
    <scope>NUCLEOTIDE SEQUENCE [LARGE SCALE GENOMIC DNA]</scope>
</reference>
<dbReference type="Pfam" id="PF06544">
    <property type="entry name" value="Prp3_C"/>
    <property type="match status" value="1"/>
</dbReference>
<keyword evidence="3" id="KW-1185">Reference proteome</keyword>
<dbReference type="InterPro" id="IPR027104">
    <property type="entry name" value="Prp3"/>
</dbReference>
<dbReference type="AlphaFoldDB" id="A0A183IWB2"/>
<proteinExistence type="predicted"/>
<dbReference type="OrthoDB" id="10264544at2759"/>
<dbReference type="WBParaSite" id="SBAD_0000820301-mRNA-1">
    <property type="protein sequence ID" value="SBAD_0000820301-mRNA-1"/>
    <property type="gene ID" value="SBAD_0000820301"/>
</dbReference>
<dbReference type="EMBL" id="UZAM01011065">
    <property type="protein sequence ID" value="VDP14683.1"/>
    <property type="molecule type" value="Genomic_DNA"/>
</dbReference>
<protein>
    <submittedName>
        <fullName evidence="4">DUF1115 domain-containing protein</fullName>
    </submittedName>
</protein>
<dbReference type="PANTHER" id="PTHR14212">
    <property type="entry name" value="U4/U6-ASSOCIATED RNA SPLICING FACTOR-RELATED"/>
    <property type="match status" value="1"/>
</dbReference>
<reference evidence="4" key="1">
    <citation type="submission" date="2016-06" db="UniProtKB">
        <authorList>
            <consortium name="WormBaseParasite"/>
        </authorList>
    </citation>
    <scope>IDENTIFICATION</scope>
</reference>
<accession>A0A183IWB2</accession>
<organism evidence="4">
    <name type="scientific">Soboliphyme baturini</name>
    <dbReference type="NCBI Taxonomy" id="241478"/>
    <lineage>
        <taxon>Eukaryota</taxon>
        <taxon>Metazoa</taxon>
        <taxon>Ecdysozoa</taxon>
        <taxon>Nematoda</taxon>
        <taxon>Enoplea</taxon>
        <taxon>Dorylaimia</taxon>
        <taxon>Dioctophymatida</taxon>
        <taxon>Dioctophymatoidea</taxon>
        <taxon>Soboliphymatidae</taxon>
        <taxon>Soboliphyme</taxon>
    </lineage>
</organism>
<dbReference type="Proteomes" id="UP000270296">
    <property type="component" value="Unassembled WGS sequence"/>
</dbReference>
<dbReference type="InterPro" id="IPR010541">
    <property type="entry name" value="Prp3_C"/>
</dbReference>
<dbReference type="PANTHER" id="PTHR14212:SF0">
    <property type="entry name" value="U4_U6 SMALL NUCLEAR RIBONUCLEOPROTEIN PRP3"/>
    <property type="match status" value="1"/>
</dbReference>
<dbReference type="GO" id="GO:0046540">
    <property type="term" value="C:U4/U6 x U5 tri-snRNP complex"/>
    <property type="evidence" value="ECO:0007669"/>
    <property type="project" value="InterPro"/>
</dbReference>
<evidence type="ECO:0000259" key="1">
    <source>
        <dbReference type="Pfam" id="PF06544"/>
    </source>
</evidence>
<evidence type="ECO:0000313" key="4">
    <source>
        <dbReference type="WBParaSite" id="SBAD_0000820301-mRNA-1"/>
    </source>
</evidence>
<evidence type="ECO:0000313" key="2">
    <source>
        <dbReference type="EMBL" id="VDP14683.1"/>
    </source>
</evidence>
<sequence length="78" mass="9343">MLHRIKWDDEKSESKEKPTNRCVLVWEGLVKKRSFGEIKFKSCPLEKLAREHFQKHGVEHYWDMAYSSAVFDQSEEID</sequence>
<feature type="domain" description="Small nuclear ribonucleoprotein Prp3 C-terminal" evidence="1">
    <location>
        <begin position="1"/>
        <end position="65"/>
    </location>
</feature>
<name>A0A183IWB2_9BILA</name>
<evidence type="ECO:0000313" key="3">
    <source>
        <dbReference type="Proteomes" id="UP000270296"/>
    </source>
</evidence>
<gene>
    <name evidence="2" type="ORF">SBAD_LOCUS7909</name>
</gene>
<dbReference type="GO" id="GO:0000398">
    <property type="term" value="P:mRNA splicing, via spliceosome"/>
    <property type="evidence" value="ECO:0007669"/>
    <property type="project" value="InterPro"/>
</dbReference>